<evidence type="ECO:0000256" key="14">
    <source>
        <dbReference type="SAM" id="SignalP"/>
    </source>
</evidence>
<dbReference type="GO" id="GO:0009543">
    <property type="term" value="C:chloroplast thylakoid lumen"/>
    <property type="evidence" value="ECO:0007669"/>
    <property type="project" value="UniProtKB-SubCell"/>
</dbReference>
<evidence type="ECO:0000256" key="6">
    <source>
        <dbReference type="ARBA" id="ARBA00022723"/>
    </source>
</evidence>
<reference evidence="16" key="1">
    <citation type="journal article" date="2019" name="Mol. Phylogenet. Evol.">
        <title>Morphological evolution and classification of the red algal order Ceramiales inferred using plastid phylogenomics.</title>
        <authorList>
            <person name="Diaz-Tapia P."/>
            <person name="Pasella M.M."/>
            <person name="Verbruggen H."/>
            <person name="Maggs C.A."/>
        </authorList>
    </citation>
    <scope>NUCLEOTIDE SEQUENCE</scope>
    <source>
        <strain evidence="16">PD2941_1</strain>
    </source>
</reference>
<keyword evidence="7" id="KW-0249">Electron transport</keyword>
<evidence type="ECO:0000256" key="2">
    <source>
        <dbReference type="ARBA" id="ARBA00004456"/>
    </source>
</evidence>
<evidence type="ECO:0000256" key="8">
    <source>
        <dbReference type="ARBA" id="ARBA00023004"/>
    </source>
</evidence>
<geneLocation type="plastid" evidence="16"/>
<dbReference type="GO" id="GO:0009055">
    <property type="term" value="F:electron transfer activity"/>
    <property type="evidence" value="ECO:0007669"/>
    <property type="project" value="InterPro"/>
</dbReference>
<evidence type="ECO:0000256" key="3">
    <source>
        <dbReference type="ARBA" id="ARBA00009650"/>
    </source>
</evidence>
<evidence type="ECO:0000256" key="10">
    <source>
        <dbReference type="ARBA" id="ARBA00030448"/>
    </source>
</evidence>
<comment type="similarity">
    <text evidence="3">Belongs to the cytochrome c family. PetJ subfamily.</text>
</comment>
<reference evidence="16" key="2">
    <citation type="submission" date="2019-04" db="EMBL/GenBank/DDBJ databases">
        <authorList>
            <person name="Pasella M."/>
        </authorList>
    </citation>
    <scope>NUCLEOTIDE SEQUENCE</scope>
    <source>
        <strain evidence="16">PD2941_1</strain>
    </source>
</reference>
<evidence type="ECO:0000256" key="12">
    <source>
        <dbReference type="ARBA" id="ARBA00033211"/>
    </source>
</evidence>
<evidence type="ECO:0000256" key="9">
    <source>
        <dbReference type="ARBA" id="ARBA00023078"/>
    </source>
</evidence>
<keyword evidence="9" id="KW-0793">Thylakoid</keyword>
<name>A0A4D6WWH0_9FLOR</name>
<dbReference type="PRINTS" id="PR00605">
    <property type="entry name" value="CYTCHROMECIC"/>
</dbReference>
<feature type="domain" description="Cytochrome c" evidence="15">
    <location>
        <begin position="26"/>
        <end position="106"/>
    </location>
</feature>
<protein>
    <recommendedName>
        <fullName evidence="12">Cytochrome c-553</fullName>
    </recommendedName>
    <alternativeName>
        <fullName evidence="11">Cytochrome c553</fullName>
    </alternativeName>
    <alternativeName>
        <fullName evidence="10">Soluble cytochrome f</fullName>
    </alternativeName>
</protein>
<accession>A0A4D6WWH0</accession>
<dbReference type="Gene3D" id="1.10.760.10">
    <property type="entry name" value="Cytochrome c-like domain"/>
    <property type="match status" value="1"/>
</dbReference>
<evidence type="ECO:0000256" key="7">
    <source>
        <dbReference type="ARBA" id="ARBA00022982"/>
    </source>
</evidence>
<dbReference type="InterPro" id="IPR008168">
    <property type="entry name" value="Cyt_C_IC"/>
</dbReference>
<dbReference type="EMBL" id="MK814700">
    <property type="protein sequence ID" value="QCI07783.1"/>
    <property type="molecule type" value="Genomic_DNA"/>
</dbReference>
<comment type="subcellular location">
    <subcellularLocation>
        <location evidence="2">Plastid</location>
        <location evidence="2">Chloroplast thylakoid lumen</location>
    </subcellularLocation>
</comment>
<keyword evidence="8 13" id="KW-0408">Iron</keyword>
<dbReference type="InterPro" id="IPR009056">
    <property type="entry name" value="Cyt_c-like_dom"/>
</dbReference>
<dbReference type="SUPFAM" id="SSF46626">
    <property type="entry name" value="Cytochrome c"/>
    <property type="match status" value="1"/>
</dbReference>
<dbReference type="PANTHER" id="PTHR34688">
    <property type="entry name" value="CYTOCHROME C6, CHLOROPLASTIC"/>
    <property type="match status" value="1"/>
</dbReference>
<keyword evidence="16" id="KW-0934">Plastid</keyword>
<dbReference type="InterPro" id="IPR023655">
    <property type="entry name" value="Cyt_C6"/>
</dbReference>
<dbReference type="GO" id="GO:0020037">
    <property type="term" value="F:heme binding"/>
    <property type="evidence" value="ECO:0007669"/>
    <property type="project" value="InterPro"/>
</dbReference>
<evidence type="ECO:0000256" key="11">
    <source>
        <dbReference type="ARBA" id="ARBA00031247"/>
    </source>
</evidence>
<sequence length="111" mass="12195">MKSLYKYLIILFVIFGLSYNTFAAEADIDAGALIFSANCAACHANGKNSVMPDKTLAKEVLIRNDMYSIDAITTQVTNGKNAMIAFGDRLSEDEIFNVANYVLSQAEGNKW</sequence>
<evidence type="ECO:0000256" key="5">
    <source>
        <dbReference type="ARBA" id="ARBA00022617"/>
    </source>
</evidence>
<keyword evidence="14" id="KW-0732">Signal</keyword>
<feature type="signal peptide" evidence="14">
    <location>
        <begin position="1"/>
        <end position="23"/>
    </location>
</feature>
<organism evidence="16">
    <name type="scientific">Pleonosporium borreri</name>
    <dbReference type="NCBI Taxonomy" id="2575635"/>
    <lineage>
        <taxon>Eukaryota</taxon>
        <taxon>Rhodophyta</taxon>
        <taxon>Florideophyceae</taxon>
        <taxon>Rhodymeniophycidae</taxon>
        <taxon>Ceramiales</taxon>
        <taxon>Ceramiaceae</taxon>
        <taxon>Pleonosporium</taxon>
    </lineage>
</organism>
<dbReference type="PROSITE" id="PS51007">
    <property type="entry name" value="CYTC"/>
    <property type="match status" value="1"/>
</dbReference>
<proteinExistence type="inferred from homology"/>
<evidence type="ECO:0000256" key="4">
    <source>
        <dbReference type="ARBA" id="ARBA00022448"/>
    </source>
</evidence>
<dbReference type="PANTHER" id="PTHR34688:SF2">
    <property type="entry name" value="CYTOCHROME C6, CHLOROPLASTIC"/>
    <property type="match status" value="1"/>
</dbReference>
<gene>
    <name evidence="16" type="primary">petJ</name>
</gene>
<evidence type="ECO:0000259" key="15">
    <source>
        <dbReference type="PROSITE" id="PS51007"/>
    </source>
</evidence>
<feature type="chain" id="PRO_5020040309" description="Cytochrome c-553" evidence="14">
    <location>
        <begin position="24"/>
        <end position="111"/>
    </location>
</feature>
<keyword evidence="6 13" id="KW-0479">Metal-binding</keyword>
<dbReference type="InterPro" id="IPR036909">
    <property type="entry name" value="Cyt_c-like_dom_sf"/>
</dbReference>
<evidence type="ECO:0000256" key="13">
    <source>
        <dbReference type="PROSITE-ProRule" id="PRU00433"/>
    </source>
</evidence>
<evidence type="ECO:0000256" key="1">
    <source>
        <dbReference type="ARBA" id="ARBA00002347"/>
    </source>
</evidence>
<keyword evidence="4" id="KW-0813">Transport</keyword>
<comment type="function">
    <text evidence="1">Functions as an electron carrier between membrane-bound cytochrome b6-f and photosystem I in oxygenic photosynthesis.</text>
</comment>
<keyword evidence="5 13" id="KW-0349">Heme</keyword>
<dbReference type="AlphaFoldDB" id="A0A4D6WWH0"/>
<evidence type="ECO:0000313" key="16">
    <source>
        <dbReference type="EMBL" id="QCI07783.1"/>
    </source>
</evidence>
<dbReference type="GO" id="GO:0005506">
    <property type="term" value="F:iron ion binding"/>
    <property type="evidence" value="ECO:0007669"/>
    <property type="project" value="InterPro"/>
</dbReference>
<dbReference type="Pfam" id="PF13442">
    <property type="entry name" value="Cytochrome_CBB3"/>
    <property type="match status" value="1"/>
</dbReference>